<gene>
    <name evidence="2" type="ORF">PCAL00307_LOCUS7584</name>
</gene>
<dbReference type="EMBL" id="HBIW01008919">
    <property type="protein sequence ID" value="CAE0692148.1"/>
    <property type="molecule type" value="Transcribed_RNA"/>
</dbReference>
<feature type="compositionally biased region" description="Polar residues" evidence="1">
    <location>
        <begin position="48"/>
        <end position="65"/>
    </location>
</feature>
<feature type="region of interest" description="Disordered" evidence="1">
    <location>
        <begin position="96"/>
        <end position="120"/>
    </location>
</feature>
<reference evidence="2" key="1">
    <citation type="submission" date="2021-01" db="EMBL/GenBank/DDBJ databases">
        <authorList>
            <person name="Corre E."/>
            <person name="Pelletier E."/>
            <person name="Niang G."/>
            <person name="Scheremetjew M."/>
            <person name="Finn R."/>
            <person name="Kale V."/>
            <person name="Holt S."/>
            <person name="Cochrane G."/>
            <person name="Meng A."/>
            <person name="Brown T."/>
            <person name="Cohen L."/>
        </authorList>
    </citation>
    <scope>NUCLEOTIDE SEQUENCE</scope>
    <source>
        <strain evidence="2">CCMP1756</strain>
    </source>
</reference>
<evidence type="ECO:0000256" key="1">
    <source>
        <dbReference type="SAM" id="MobiDB-lite"/>
    </source>
</evidence>
<feature type="compositionally biased region" description="Low complexity" evidence="1">
    <location>
        <begin position="26"/>
        <end position="47"/>
    </location>
</feature>
<accession>A0A7S4E5Z5</accession>
<protein>
    <submittedName>
        <fullName evidence="2">Uncharacterized protein</fullName>
    </submittedName>
</protein>
<proteinExistence type="predicted"/>
<evidence type="ECO:0000313" key="2">
    <source>
        <dbReference type="EMBL" id="CAE0692148.1"/>
    </source>
</evidence>
<feature type="compositionally biased region" description="Basic residues" evidence="1">
    <location>
        <begin position="109"/>
        <end position="120"/>
    </location>
</feature>
<sequence>MDQPHKVRALKSVTAASYTTCATAALLGRPPSSGASPRRSAQSRSISYTTQKKQDPTSGMSSGSVTVAGKYAGGSPRARISKCFCERRMCAALKRHGSRMDLLVTRSSAKPKKRGRPVSP</sequence>
<dbReference type="AlphaFoldDB" id="A0A7S4E5Z5"/>
<name>A0A7S4E5Z5_9STRA</name>
<feature type="region of interest" description="Disordered" evidence="1">
    <location>
        <begin position="26"/>
        <end position="76"/>
    </location>
</feature>
<organism evidence="2">
    <name type="scientific">Pelagomonas calceolata</name>
    <dbReference type="NCBI Taxonomy" id="35677"/>
    <lineage>
        <taxon>Eukaryota</taxon>
        <taxon>Sar</taxon>
        <taxon>Stramenopiles</taxon>
        <taxon>Ochrophyta</taxon>
        <taxon>Pelagophyceae</taxon>
        <taxon>Pelagomonadales</taxon>
        <taxon>Pelagomonadaceae</taxon>
        <taxon>Pelagomonas</taxon>
    </lineage>
</organism>